<accession>A1TF78</accession>
<protein>
    <submittedName>
        <fullName evidence="2">Uncharacterized protein</fullName>
    </submittedName>
</protein>
<dbReference type="eggNOG" id="COG2911">
    <property type="taxonomic scope" value="Bacteria"/>
</dbReference>
<dbReference type="eggNOG" id="COG5276">
    <property type="taxonomic scope" value="Bacteria"/>
</dbReference>
<dbReference type="HOGENOM" id="CLU_225027_0_0_11"/>
<evidence type="ECO:0000256" key="1">
    <source>
        <dbReference type="SAM" id="MobiDB-lite"/>
    </source>
</evidence>
<dbReference type="PANTHER" id="PTHR14139:SF2">
    <property type="entry name" value="CALSYNTENIN-1"/>
    <property type="match status" value="1"/>
</dbReference>
<dbReference type="Proteomes" id="UP000009159">
    <property type="component" value="Chromosome"/>
</dbReference>
<dbReference type="eggNOG" id="COG2931">
    <property type="taxonomic scope" value="Bacteria"/>
</dbReference>
<evidence type="ECO:0000313" key="3">
    <source>
        <dbReference type="Proteomes" id="UP000009159"/>
    </source>
</evidence>
<keyword evidence="3" id="KW-1185">Reference proteome</keyword>
<reference evidence="2" key="1">
    <citation type="submission" date="2006-12" db="EMBL/GenBank/DDBJ databases">
        <title>Complete sequence of Mycobacterium vanbaalenii PYR-1.</title>
        <authorList>
            <consortium name="US DOE Joint Genome Institute"/>
            <person name="Copeland A."/>
            <person name="Lucas S."/>
            <person name="Lapidus A."/>
            <person name="Barry K."/>
            <person name="Detter J.C."/>
            <person name="Glavina del Rio T."/>
            <person name="Hammon N."/>
            <person name="Israni S."/>
            <person name="Dalin E."/>
            <person name="Tice H."/>
            <person name="Pitluck S."/>
            <person name="Singan V."/>
            <person name="Schmutz J."/>
            <person name="Larimer F."/>
            <person name="Land M."/>
            <person name="Hauser L."/>
            <person name="Kyrpides N."/>
            <person name="Anderson I.J."/>
            <person name="Miller C."/>
            <person name="Richardson P."/>
        </authorList>
    </citation>
    <scope>NUCLEOTIDE SEQUENCE [LARGE SCALE GENOMIC DNA]</scope>
    <source>
        <strain evidence="2">PYR-1</strain>
    </source>
</reference>
<evidence type="ECO:0000313" key="2">
    <source>
        <dbReference type="EMBL" id="ABM15828.1"/>
    </source>
</evidence>
<gene>
    <name evidence="2" type="ordered locus">Mvan_5057</name>
</gene>
<feature type="compositionally biased region" description="Acidic residues" evidence="1">
    <location>
        <begin position="109"/>
        <end position="150"/>
    </location>
</feature>
<organism evidence="2 3">
    <name type="scientific">Mycolicibacterium vanbaalenii (strain DSM 7251 / JCM 13017 / BCRC 16820 / KCTC 9966 / NRRL B-24157 / PYR-1)</name>
    <name type="common">Mycobacterium vanbaalenii</name>
    <dbReference type="NCBI Taxonomy" id="350058"/>
    <lineage>
        <taxon>Bacteria</taxon>
        <taxon>Bacillati</taxon>
        <taxon>Actinomycetota</taxon>
        <taxon>Actinomycetes</taxon>
        <taxon>Mycobacteriales</taxon>
        <taxon>Mycobacteriaceae</taxon>
        <taxon>Mycolicibacterium</taxon>
    </lineage>
</organism>
<proteinExistence type="predicted"/>
<dbReference type="Pfam" id="PF17963">
    <property type="entry name" value="Big_9"/>
    <property type="match status" value="1"/>
</dbReference>
<dbReference type="KEGG" id="mva:Mvan_5057"/>
<dbReference type="STRING" id="350058.Mvan_5057"/>
<dbReference type="EMBL" id="CP000511">
    <property type="protein sequence ID" value="ABM15828.1"/>
    <property type="molecule type" value="Genomic_DNA"/>
</dbReference>
<feature type="compositionally biased region" description="Low complexity" evidence="1">
    <location>
        <begin position="89"/>
        <end position="102"/>
    </location>
</feature>
<feature type="compositionally biased region" description="Acidic residues" evidence="1">
    <location>
        <begin position="198"/>
        <end position="208"/>
    </location>
</feature>
<sequence length="3378" mass="342697">MCATPARHRAQRQGVVPEAGFWAAKDLLELTAQGRSGKHARKGTSKYTLHIGRVGALAVSLGVGLAVANAGVAYADSDTDSSVSESQADDSAAPPSSPQVDATDQTGVDNDEEPGTADDVDDEEVGEDLAPEEADPSASEDTDVDSDEELPGSSGGSGESPGGSDSTPDEQQAADPDVTAPDSEQVDSSPDETVVSTPEDDGAEEGPALDDAHPQGDVAVVDVVNTTTEPVERASATPSESVETVDIVTALVSTVVSPFASPDAPAQVPWFDALLAWVRRQITHTFFNKTPVYGPITVEQIFTGQLFIDLNATDPNGDPLTYEIVQPNHGVVVRDVITGNFIYTPTTIVTGEPLQDTFQVVIRDDSEHLTGALGSFQKLLHGVARLFGLAQRDNITVTIPVTIDPLVQLPPTVVTAGLPIFKLGDSPVKVLSSAIIADADSDQIFQATIRISTAGQDGDVLNYVAPDGSPITATWDVTTKTLTLSGLATAEQYEQALLAVTFSTTKGGLPRGVSISVTDETGVQSLVPGAAIVTVIGLPPTVTVFGLPIFKLGGSPVKVVSSVTLGDLDSENLSEASIVIATAYQDGDVLSYVAPSGNPITASWDAATRTLTLSGVATLDQYEEAIKAVTFSATEGGLSRGISFSVTDEAGVQSLVPGAAIVNVIGLPPTVTVFGIPIFKLGGAPVNVVSSVTLGDLDSDNLSEATIVIATAYQDGDVLSYTAPSGSPITASWDAATRTLTLSGVATLDQYEEAIKAVTFSATEGGLSRGISFSVTDDAGVQSLVPGAAVVSVIGLPPTVTVFGVPIFKLGGAPVKVVSSVTLGDLDSENLSEASIVIATAYQDGDVLSYVAPSGNPITASWDAATRTLTLSGVATLDQYEEAIKAVTFSATEGGLSRGISFSVTDEAGVQSLVPGAAIVNVIGLPPTVTVFGIPIFKLGGAPVNVVSSVTLGDLDSDNLSEATIVIATAYQDGDVLSYVAPSGNPITASWDAATRTLTLSGVASLDQYEEAIKAVTFSATEGGLSRGISFSVTDEAGVQSLVPGAAVVSVIGLPPTVTVFGVPIFKLGGAPVKVVSSVTLGDLDSENLSEASIVIATAYQDGDVLSYVAPSGNPITASWDAATRTLTLSGVATLDQYEEAIKAVTFSATEGGLSRGISFSVTDEAGVQSLVPGAAIVNVIGLPPTVTVFGIPIFKLGGAPVKVVSSVTLGDLDSENLSEASIVIATAYQDGDVLSYTAPSGSPITASWDAATRTLTLSGVASLDQYEEAIKAVTFSATEGGLSRGISFSVTDDAGVQSLVPGAAVVSVIGLPPTVTVFGIPIFKLGGAPVKVVSSVTLGDLDSENLSEASIVIATAYQDGDVLSYVAPSGNPITASWDAATRTLTLSGVATLDQYEEAIKAVTFSATEGGLSRGISFSVTDEAGVQSLVPGAAIVNVIGLPPTVTVFGIPIFKLGGAPVKVVSSVTLGDLDSENLSEASIVIATAYQDGDVLSYTAPSGSPITASWDAATRTLTLSGVASLDQYEEAIKAVTFSATEGGLSRGISFSVTDDAGVQSLVPGAAVVSVIGLPPTVTVFGIPIFKLGGAPVKVVSSVTLGDLDSENLSEATIVIATAYQDGDVLSYVAPSGNPITASWDAATRTLTLSGVATLDQYEEAIKAVTFSTTEGGIARGISVSVTDDAQVQSLVPGAAIVSVIGLPPTVTVFGVPIFKLGGAPVKVVSSVTLGDLDSENLSEASIVIATAYQDGDVLSYVAPSGNPITASWDAATRTLTLSGVASLDQYEEAIKAVTFSATEGGLSRGISFSVTDEAGVQSLVPGAAVVSVIGLPPTVTVFGIPIFKLGGAPVKVVSSVTLGDLDSENLSEATIVIATAYQDGDVLSYVAPSGNPITASWDAATRTLTLSGVATLDQYEEAIKAVTFSATEGGLSRGISFSVTDDAGVQSLVPGAAVVSVIGLPPTVTVFGVPIFKLGGAPVKVVSSVTLGDLDSENLSEATIVIATAYQDGDVLSYTAPSGNPITASWDAATRTLTLSGVATLDQYEEAIKAVTFSATEGGIARGISVSVTDDAQVQSLVPGAAIVSVIGLPPTVTVFGVPIFKLGGAPVKVVSSVTLGDLDSENLSEASIVIATAYQDGDVLSYTAPSGNPITASWDAATRTLTLSGVATLDQYEEAIKAVTFSTTEGGIARGISVSVTDDAQVQSLVPGAAIVSVIGLPPTVTVFGVPIFKLGGAPVKVVSSVTLGDLDSENLSEASIVIATAYQDGDVLSYVAPSGNPITASWDAATRTLTLSGVATLDQYEEAIKAVTFSATEGGLSRGISFSVTDEAGVQSLVPGAAIVNVIGLPPTVTVFGIPIFKLGGAPVNVVSSVTLGDLDSDNLSEATIVIATAYQDGDVLSYTAPSGSPITASWDAATRTLTLSGVATLDQYEEAIKAVTFSATEGGIARGISVSVTDDAQVQSLVPGAAIVSVIGLPPTVTVFGVPIFKLGGAPVKVVSSVTLGDLDSENLSEASIVIATAYQDGDVLSYTAPSGNPITASWDAATRTLTLSGVATLDQYEEAIKAVTFSTTEGGIARGISVSVTDDAQVQSLVPGAAIVTVIGLPPTVTVFGTPIFKLGGAPVKVVSSVTLGDLDSENLSEATIVIATAYQDGDVLSYTAPSGNPITASWDAATRTLTLSGVATLDQYEEAIKAVTFSTTEGGLARGVSVSVIDDAGVQSLVPGAAIVNVIGLPPTVTVFGTPIFKLGGAPVKVVSSVTLGDLDSENLTEATLVISSAYQTGDVLSYTAPSGNPITASWDAATRTLTLSGVATLDQYEEAIKAVTFSTTEGGIARGISVSVTDDAQVQSLVPGAAIVNVIGLPPTVTVFGTPIFKLGGSPVKVVSSVSLGDLDSDNLSEATIVVATAYQDGDVLSYTAPSGNPITASWNAATRTLTLSGVATLDQYEEAIKAVTFTTNQGGLSRGIQIHVTDDSAVKSLVPGSAIVTVVGLPPSVATIGAPTYTIGTAPVKLIASASIADADSDSMSKATVTIATLGQDGDVLGYIAPSGNPITASWNAATRTLTLAGVATKAQYEEALEAVTFSATGGALLVRGISITVTDDTNVDSLLPGAATANVRYSLQPSVVTVGTPTHTIGTAPVTLLSSATITDADSDMFSSARVTIETLGQSGDVLGYVQPSGNPITATWDAGSKTLTLTGIGTKAQYEEALEAVTFSATGGILFVRGISVSVSDDTGVSSSGLLNGLATATVRENSAPGLWITGGKSYDRNDPPMNPVVTLDISDDLGYLSGATLKVTSFVQSNDTLGYVQPSGNPVTASWDSGSKTLTLSGTATVEQYEQALRAVTFWANQGGWTTRTIAVTVTDNGGKSASGSMTVSVW</sequence>
<name>A1TF78_MYCVP</name>
<dbReference type="PANTHER" id="PTHR14139">
    <property type="entry name" value="CALSYNTENIN"/>
    <property type="match status" value="1"/>
</dbReference>
<feature type="region of interest" description="Disordered" evidence="1">
    <location>
        <begin position="77"/>
        <end position="215"/>
    </location>
</feature>